<dbReference type="InterPro" id="IPR027417">
    <property type="entry name" value="P-loop_NTPase"/>
</dbReference>
<evidence type="ECO:0000256" key="4">
    <source>
        <dbReference type="ARBA" id="ARBA00022840"/>
    </source>
</evidence>
<accession>A0A077MCZ5</accession>
<sequence length="507" mass="56027">MAVRLTDEQVLAAATDATLVNIISGPGSGKTTVSAARFGYLHHRDPDGRRGVLGLSFTRSAVGEMRSRIVARWGQRTAELPNLVTTFDDFHVRVLHHLLDSGFVTWPGGHRRVDVLDDFRGADSNYRWLSAGSYRRYAGCGEDGLITSLSERISKPAFGFGNKDPHLSLLSEGIASHDDVRRVLRTVFEWVPGARDAVVGWLAANYRHVLVDEIYDADELDIFACMCVADTKTASLTLVGDPWQALYDWRGATPEKVGSCLLDRYPFRQFEQLQSFRFSTAQTIELARALRAGESVTLPTVASAAVDVALARNWTDLWSVGENVLPLAFRTVGNRIDAALNLLLDEVTRTRLGQKSFGRQSALVHLGMVAEGIEEVLSEHFRPILSDLVAGMPAVDALERVRDAAERVSPKSRPSRLQTKAEAQRVREVEHLRLRLAQSELIPGITVHQAKGREWPRVGVALTRAHESALMSGLTDAEEEHCVVYVALTRAGDLCGRLTQANELDFR</sequence>
<dbReference type="Gene3D" id="3.40.50.300">
    <property type="entry name" value="P-loop containing nucleotide triphosphate hydrolases"/>
    <property type="match status" value="3"/>
</dbReference>
<dbReference type="InterPro" id="IPR014016">
    <property type="entry name" value="UvrD-like_ATP-bd"/>
</dbReference>
<evidence type="ECO:0000256" key="7">
    <source>
        <dbReference type="ARBA" id="ARBA00034808"/>
    </source>
</evidence>
<dbReference type="SUPFAM" id="SSF52540">
    <property type="entry name" value="P-loop containing nucleoside triphosphate hydrolases"/>
    <property type="match status" value="1"/>
</dbReference>
<dbReference type="GO" id="GO:0003677">
    <property type="term" value="F:DNA binding"/>
    <property type="evidence" value="ECO:0007669"/>
    <property type="project" value="InterPro"/>
</dbReference>
<dbReference type="STRING" id="1193518.BN13_1920005"/>
<keyword evidence="1 9" id="KW-0547">Nucleotide-binding</keyword>
<dbReference type="RefSeq" id="WP_084733866.1">
    <property type="nucleotide sequence ID" value="NZ_HF571038.1"/>
</dbReference>
<feature type="binding site" evidence="9">
    <location>
        <begin position="24"/>
        <end position="31"/>
    </location>
    <ligand>
        <name>ATP</name>
        <dbReference type="ChEBI" id="CHEBI:30616"/>
    </ligand>
</feature>
<evidence type="ECO:0000313" key="12">
    <source>
        <dbReference type="Proteomes" id="UP000035720"/>
    </source>
</evidence>
<evidence type="ECO:0000256" key="8">
    <source>
        <dbReference type="ARBA" id="ARBA00048988"/>
    </source>
</evidence>
<dbReference type="PROSITE" id="PS51198">
    <property type="entry name" value="UVRD_HELICASE_ATP_BIND"/>
    <property type="match status" value="1"/>
</dbReference>
<dbReference type="EMBL" id="CAJC01000104">
    <property type="protein sequence ID" value="CCI52653.1"/>
    <property type="molecule type" value="Genomic_DNA"/>
</dbReference>
<protein>
    <recommendedName>
        <fullName evidence="7">DNA 3'-5' helicase</fullName>
        <ecNumber evidence="7">5.6.2.4</ecNumber>
    </recommendedName>
</protein>
<evidence type="ECO:0000256" key="5">
    <source>
        <dbReference type="ARBA" id="ARBA00023235"/>
    </source>
</evidence>
<evidence type="ECO:0000256" key="2">
    <source>
        <dbReference type="ARBA" id="ARBA00022801"/>
    </source>
</evidence>
<keyword evidence="5" id="KW-0413">Isomerase</keyword>
<comment type="catalytic activity">
    <reaction evidence="6">
        <text>Couples ATP hydrolysis with the unwinding of duplex DNA by translocating in the 3'-5' direction.</text>
        <dbReference type="EC" id="5.6.2.4"/>
    </reaction>
</comment>
<reference evidence="11 12" key="1">
    <citation type="journal article" date="2013" name="ISME J.">
        <title>A metabolic model for members of the genus Tetrasphaera involved in enhanced biological phosphorus removal.</title>
        <authorList>
            <person name="Kristiansen R."/>
            <person name="Nguyen H.T.T."/>
            <person name="Saunders A.M."/>
            <person name="Nielsen J.L."/>
            <person name="Wimmer R."/>
            <person name="Le V.Q."/>
            <person name="McIlroy S.J."/>
            <person name="Petrovski S."/>
            <person name="Seviour R.J."/>
            <person name="Calteau A."/>
            <person name="Nielsen K.L."/>
            <person name="Nielsen P.H."/>
        </authorList>
    </citation>
    <scope>NUCLEOTIDE SEQUENCE [LARGE SCALE GENOMIC DNA]</scope>
    <source>
        <strain evidence="11 12">Ben 74</strain>
    </source>
</reference>
<dbReference type="GO" id="GO:0016887">
    <property type="term" value="F:ATP hydrolysis activity"/>
    <property type="evidence" value="ECO:0007669"/>
    <property type="project" value="RHEA"/>
</dbReference>
<evidence type="ECO:0000313" key="11">
    <source>
        <dbReference type="EMBL" id="CCI52653.1"/>
    </source>
</evidence>
<dbReference type="GO" id="GO:0000725">
    <property type="term" value="P:recombinational repair"/>
    <property type="evidence" value="ECO:0007669"/>
    <property type="project" value="TreeGrafter"/>
</dbReference>
<dbReference type="Pfam" id="PF13361">
    <property type="entry name" value="UvrD_C"/>
    <property type="match status" value="1"/>
</dbReference>
<dbReference type="GO" id="GO:0043138">
    <property type="term" value="F:3'-5' DNA helicase activity"/>
    <property type="evidence" value="ECO:0007669"/>
    <property type="project" value="UniProtKB-EC"/>
</dbReference>
<comment type="catalytic activity">
    <reaction evidence="8">
        <text>ATP + H2O = ADP + phosphate + H(+)</text>
        <dbReference type="Rhea" id="RHEA:13065"/>
        <dbReference type="ChEBI" id="CHEBI:15377"/>
        <dbReference type="ChEBI" id="CHEBI:15378"/>
        <dbReference type="ChEBI" id="CHEBI:30616"/>
        <dbReference type="ChEBI" id="CHEBI:43474"/>
        <dbReference type="ChEBI" id="CHEBI:456216"/>
        <dbReference type="EC" id="5.6.2.4"/>
    </reaction>
</comment>
<evidence type="ECO:0000256" key="1">
    <source>
        <dbReference type="ARBA" id="ARBA00022741"/>
    </source>
</evidence>
<dbReference type="Pfam" id="PF00580">
    <property type="entry name" value="UvrD-helicase"/>
    <property type="match status" value="2"/>
</dbReference>
<proteinExistence type="predicted"/>
<dbReference type="GO" id="GO:0005524">
    <property type="term" value="F:ATP binding"/>
    <property type="evidence" value="ECO:0007669"/>
    <property type="project" value="UniProtKB-UniRule"/>
</dbReference>
<dbReference type="OrthoDB" id="9810135at2"/>
<keyword evidence="12" id="KW-1185">Reference proteome</keyword>
<keyword evidence="4 9" id="KW-0067">ATP-binding</keyword>
<evidence type="ECO:0000256" key="3">
    <source>
        <dbReference type="ARBA" id="ARBA00022806"/>
    </source>
</evidence>
<dbReference type="InterPro" id="IPR000212">
    <property type="entry name" value="DNA_helicase_UvrD/REP"/>
</dbReference>
<organism evidence="11 12">
    <name type="scientific">Nostocoides jenkinsii Ben 74</name>
    <dbReference type="NCBI Taxonomy" id="1193518"/>
    <lineage>
        <taxon>Bacteria</taxon>
        <taxon>Bacillati</taxon>
        <taxon>Actinomycetota</taxon>
        <taxon>Actinomycetes</taxon>
        <taxon>Micrococcales</taxon>
        <taxon>Intrasporangiaceae</taxon>
        <taxon>Nostocoides</taxon>
    </lineage>
</organism>
<comment type="caution">
    <text evidence="11">The sequence shown here is derived from an EMBL/GenBank/DDBJ whole genome shotgun (WGS) entry which is preliminary data.</text>
</comment>
<keyword evidence="2 9" id="KW-0378">Hydrolase</keyword>
<dbReference type="EC" id="5.6.2.4" evidence="7"/>
<dbReference type="PANTHER" id="PTHR11070:SF2">
    <property type="entry name" value="ATP-DEPENDENT DNA HELICASE SRS2"/>
    <property type="match status" value="1"/>
</dbReference>
<dbReference type="AlphaFoldDB" id="A0A077MCZ5"/>
<feature type="domain" description="UvrD-like helicase ATP-binding" evidence="10">
    <location>
        <begin position="3"/>
        <end position="279"/>
    </location>
</feature>
<dbReference type="InterPro" id="IPR014017">
    <property type="entry name" value="DNA_helicase_UvrD-like_C"/>
</dbReference>
<dbReference type="PANTHER" id="PTHR11070">
    <property type="entry name" value="UVRD / RECB / PCRA DNA HELICASE FAMILY MEMBER"/>
    <property type="match status" value="1"/>
</dbReference>
<evidence type="ECO:0000256" key="9">
    <source>
        <dbReference type="PROSITE-ProRule" id="PRU00560"/>
    </source>
</evidence>
<evidence type="ECO:0000259" key="10">
    <source>
        <dbReference type="PROSITE" id="PS51198"/>
    </source>
</evidence>
<keyword evidence="3 9" id="KW-0347">Helicase</keyword>
<name>A0A077MCZ5_9MICO</name>
<evidence type="ECO:0000256" key="6">
    <source>
        <dbReference type="ARBA" id="ARBA00034617"/>
    </source>
</evidence>
<dbReference type="Proteomes" id="UP000035720">
    <property type="component" value="Unassembled WGS sequence"/>
</dbReference>
<gene>
    <name evidence="11" type="ORF">BN13_1920005</name>
</gene>